<dbReference type="AlphaFoldDB" id="A0A3G8M2B6"/>
<evidence type="ECO:0000313" key="2">
    <source>
        <dbReference type="Proteomes" id="UP000273982"/>
    </source>
</evidence>
<protein>
    <submittedName>
        <fullName evidence="1">Uncharacterized protein</fullName>
    </submittedName>
</protein>
<organism evidence="1 2">
    <name type="scientific">Methylocystis rosea</name>
    <dbReference type="NCBI Taxonomy" id="173366"/>
    <lineage>
        <taxon>Bacteria</taxon>
        <taxon>Pseudomonadati</taxon>
        <taxon>Pseudomonadota</taxon>
        <taxon>Alphaproteobacteria</taxon>
        <taxon>Hyphomicrobiales</taxon>
        <taxon>Methylocystaceae</taxon>
        <taxon>Methylocystis</taxon>
    </lineage>
</organism>
<dbReference type="Proteomes" id="UP000273982">
    <property type="component" value="Chromosome"/>
</dbReference>
<name>A0A3G8M2B6_9HYPH</name>
<dbReference type="RefSeq" id="WP_124737938.1">
    <property type="nucleotide sequence ID" value="NZ_CP034086.1"/>
</dbReference>
<reference evidence="1 2" key="1">
    <citation type="submission" date="2018-11" db="EMBL/GenBank/DDBJ databases">
        <title>Genome squencing of methanotrophic bacteria isolated from alkaline groundwater in Korea.</title>
        <authorList>
            <person name="Nguyen L.N."/>
        </authorList>
    </citation>
    <scope>NUCLEOTIDE SEQUENCE [LARGE SCALE GENOMIC DNA]</scope>
    <source>
        <strain evidence="1 2">GW6</strain>
    </source>
</reference>
<dbReference type="EMBL" id="CP034086">
    <property type="protein sequence ID" value="AZG76109.1"/>
    <property type="molecule type" value="Genomic_DNA"/>
</dbReference>
<evidence type="ECO:0000313" key="1">
    <source>
        <dbReference type="EMBL" id="AZG76109.1"/>
    </source>
</evidence>
<proteinExistence type="predicted"/>
<accession>A0A3G8M2B6</accession>
<dbReference type="KEGG" id="mros:EHO51_04820"/>
<gene>
    <name evidence="1" type="ORF">EHO51_04820</name>
</gene>
<sequence>MIGAIFRATALAWVTAVYPTRAKALRGRDVTRDAARAASRAAAAAHAVNASAHAVNAAAPARPAGTPSFANPAPVVNASACDAVNASVSAAATAAADIWSAVSLDVAFIENGASPITLASQRLWPNGAPSWAEEAWKKLRSNLPAEDNWQVWTNWYDSVLRGVHLSEEQSLIYATVPESEWNKGPAAANAWIAARLEELGKKGPDEVFDVVASPEVLDLAPPPAVENVPSVFTYGVNAAGQIDIASGPQNLPFIAHPGDEAVHRRWLDAARKLADRLASDLKAQKFNANQQYRERLDQYVADLPSSTDDGNIVLADAEARALHSLFLAETSALNEGFAARLKAFLETHFALLAFYEDEMQRFHAAAKKGSLAAPFPREAVQKVDAVIDAHTPTVFAPRVSEGLKEAEREAPKIELEPEDLRAKAPIQPPPYPYGDAEYEKTRRLGVGGSINALYRAVLERAKDPEKAAAMLVIAKEIYHQGKPIFEYLKQISGL</sequence>